<dbReference type="AlphaFoldDB" id="A0A382U4A1"/>
<accession>A0A382U4A1</accession>
<organism evidence="1">
    <name type="scientific">marine metagenome</name>
    <dbReference type="NCBI Taxonomy" id="408172"/>
    <lineage>
        <taxon>unclassified sequences</taxon>
        <taxon>metagenomes</taxon>
        <taxon>ecological metagenomes</taxon>
    </lineage>
</organism>
<protein>
    <submittedName>
        <fullName evidence="1">Uncharacterized protein</fullName>
    </submittedName>
</protein>
<dbReference type="EMBL" id="UINC01141415">
    <property type="protein sequence ID" value="SVD29134.1"/>
    <property type="molecule type" value="Genomic_DNA"/>
</dbReference>
<evidence type="ECO:0000313" key="1">
    <source>
        <dbReference type="EMBL" id="SVD29134.1"/>
    </source>
</evidence>
<reference evidence="1" key="1">
    <citation type="submission" date="2018-05" db="EMBL/GenBank/DDBJ databases">
        <authorList>
            <person name="Lanie J.A."/>
            <person name="Ng W.-L."/>
            <person name="Kazmierczak K.M."/>
            <person name="Andrzejewski T.M."/>
            <person name="Davidsen T.M."/>
            <person name="Wayne K.J."/>
            <person name="Tettelin H."/>
            <person name="Glass J.I."/>
            <person name="Rusch D."/>
            <person name="Podicherti R."/>
            <person name="Tsui H.-C.T."/>
            <person name="Winkler M.E."/>
        </authorList>
    </citation>
    <scope>NUCLEOTIDE SEQUENCE</scope>
</reference>
<gene>
    <name evidence="1" type="ORF">METZ01_LOCUS381988</name>
</gene>
<sequence length="28" mass="3038">MLQINPTKLLSKLGLTLPSSVANKAQRD</sequence>
<proteinExistence type="predicted"/>
<name>A0A382U4A1_9ZZZZ</name>